<evidence type="ECO:0000313" key="5">
    <source>
        <dbReference type="Proteomes" id="UP001500507"/>
    </source>
</evidence>
<feature type="region of interest" description="Disordered" evidence="2">
    <location>
        <begin position="931"/>
        <end position="951"/>
    </location>
</feature>
<evidence type="ECO:0000256" key="3">
    <source>
        <dbReference type="SAM" id="Phobius"/>
    </source>
</evidence>
<sequence>MTNYEKLCSKLESFIRKYYTNQLIKGAIFFVGLGLIYVVVSLILEYYLWLGTLGRSILFWSFIVLVVFLLIRFIVIPLSKLFKLAQGINYEEASHIIGNYFHEVDDKLLNVLQLNNQHKDSDLLLASIDQKSAELQPIPFGLAINFKRNLTYVKYATIPVLVFFAVWASGNGSIFSESYERVVNYDKAYLPPAPFQFFVINNSLRVHENNSLTLKVKTEGEYIPQDVKIYFNDQEYYLKSSESSTLYFTFENITEDLTFYLAANEVRSQLYTIKVIQVPALLNFEMILDYPKYTLKKDEIISSTGTVTIPEGTVINWKLNTKSTSNVDFVTSDTVHAFEQKNTIFTYRRSIRNSLGYELITSNDEVKNYERLAYQLKVIKDLSPTIRIETKLDSTDSQSVYIKGEVSDDYGLKKTRIVYYPQENELNRKVSEIKTGKGTVDQFLFIFPGGLDVEEGVAYEYYFEVFDNDQVNGSKSTRSGTNGFRKNTKEEKQREQLQKQQKNIEALDQNIKNKEAFQKELYQINQEQKEKTSLNYNDQQKLKDFLKRQQMAEQLMKNYTKELKENLSVFRNDEEKIDPRNKDLQERLERNESKLEENEKLLEELQKYQDKIDKEELNRKLEDLAKRNKNQKRNLEQLLELTKQYYVEQKAEKITEDLQKLAEKQEQLAKKNQDDNTSEKQEELNEKFNELQKDLNELQKENNELNKPIALDRDKGKEEAVKNDQNEAKENLETKEQEEEGKQEEEEGQEDNKEEGNPSNEEQDSPQDSPNSPFQKARQKQKSAAKKMKEMSAQMAMNMQSSSQEGESEDAEMLRQILDNLVVFSVEQEDLMNSFKALDRGNPSFSKKLRQQYILKENFIHVDDSLYALALRNPRITEKITEKLTDIVFDLDKALERLAENQLNQGTASQQYVVTGANDLAYMLSKALEDMQSGGSGSGSGSGKGKGKGRGFQLSDIIQKQEDLGEKAKSAQRKAGEGQGKSGKQGDNEESGKGKKGDNGENSENGKDAKGNGKREGNGNKDSQDGLNNAELYEIYKQQQQLRNDLENRLQKEGLDGKARNLLESMKDAENELINNGLTNSVIQKLDALKHQLLKLEQAAYQQGQKEERNSSTSTKVFTNDVEQIQKAKEYFNLIEILDREALPLRPNFKEKVQTYFKSKND</sequence>
<comment type="caution">
    <text evidence="4">The sequence shown here is derived from an EMBL/GenBank/DDBJ whole genome shotgun (WGS) entry which is preliminary data.</text>
</comment>
<reference evidence="4 5" key="1">
    <citation type="journal article" date="2019" name="Int. J. Syst. Evol. Microbiol.">
        <title>The Global Catalogue of Microorganisms (GCM) 10K type strain sequencing project: providing services to taxonomists for standard genome sequencing and annotation.</title>
        <authorList>
            <consortium name="The Broad Institute Genomics Platform"/>
            <consortium name="The Broad Institute Genome Sequencing Center for Infectious Disease"/>
            <person name="Wu L."/>
            <person name="Ma J."/>
        </authorList>
    </citation>
    <scope>NUCLEOTIDE SEQUENCE [LARGE SCALE GENOMIC DNA]</scope>
    <source>
        <strain evidence="4 5">JCM 16082</strain>
    </source>
</reference>
<feature type="compositionally biased region" description="Basic and acidic residues" evidence="2">
    <location>
        <begin position="984"/>
        <end position="1024"/>
    </location>
</feature>
<proteinExistence type="predicted"/>
<gene>
    <name evidence="4" type="ORF">GCM10009117_18850</name>
</gene>
<name>A0ABN1MHW6_9FLAO</name>
<keyword evidence="3" id="KW-1133">Transmembrane helix</keyword>
<keyword evidence="5" id="KW-1185">Reference proteome</keyword>
<accession>A0ABN1MHW6</accession>
<feature type="coiled-coil region" evidence="1">
    <location>
        <begin position="1029"/>
        <end position="1072"/>
    </location>
</feature>
<feature type="region of interest" description="Disordered" evidence="2">
    <location>
        <begin position="666"/>
        <end position="808"/>
    </location>
</feature>
<feature type="compositionally biased region" description="Acidic residues" evidence="2">
    <location>
        <begin position="736"/>
        <end position="749"/>
    </location>
</feature>
<protein>
    <submittedName>
        <fullName evidence="4">ATPase</fullName>
    </submittedName>
</protein>
<feature type="transmembrane region" description="Helical" evidence="3">
    <location>
        <begin position="26"/>
        <end position="50"/>
    </location>
</feature>
<evidence type="ECO:0000256" key="2">
    <source>
        <dbReference type="SAM" id="MobiDB-lite"/>
    </source>
</evidence>
<feature type="compositionally biased region" description="Low complexity" evidence="2">
    <location>
        <begin position="791"/>
        <end position="804"/>
    </location>
</feature>
<feature type="region of interest" description="Disordered" evidence="2">
    <location>
        <begin position="963"/>
        <end position="1026"/>
    </location>
</feature>
<evidence type="ECO:0000256" key="1">
    <source>
        <dbReference type="SAM" id="Coils"/>
    </source>
</evidence>
<feature type="compositionally biased region" description="Basic and acidic residues" evidence="2">
    <location>
        <begin position="666"/>
        <end position="735"/>
    </location>
</feature>
<organism evidence="4 5">
    <name type="scientific">Gangjinia marincola</name>
    <dbReference type="NCBI Taxonomy" id="578463"/>
    <lineage>
        <taxon>Bacteria</taxon>
        <taxon>Pseudomonadati</taxon>
        <taxon>Bacteroidota</taxon>
        <taxon>Flavobacteriia</taxon>
        <taxon>Flavobacteriales</taxon>
        <taxon>Flavobacteriaceae</taxon>
        <taxon>Gangjinia</taxon>
    </lineage>
</organism>
<evidence type="ECO:0000313" key="4">
    <source>
        <dbReference type="EMBL" id="GAA0872738.1"/>
    </source>
</evidence>
<keyword evidence="3" id="KW-0472">Membrane</keyword>
<feature type="transmembrane region" description="Helical" evidence="3">
    <location>
        <begin position="56"/>
        <end position="75"/>
    </location>
</feature>
<feature type="compositionally biased region" description="Basic residues" evidence="2">
    <location>
        <begin position="777"/>
        <end position="786"/>
    </location>
</feature>
<dbReference type="RefSeq" id="WP_343766584.1">
    <property type="nucleotide sequence ID" value="NZ_BAAAFG010000015.1"/>
</dbReference>
<keyword evidence="3" id="KW-0812">Transmembrane</keyword>
<dbReference type="EMBL" id="BAAAFG010000015">
    <property type="protein sequence ID" value="GAA0872738.1"/>
    <property type="molecule type" value="Genomic_DNA"/>
</dbReference>
<feature type="coiled-coil region" evidence="1">
    <location>
        <begin position="485"/>
        <end position="517"/>
    </location>
</feature>
<keyword evidence="1" id="KW-0175">Coiled coil</keyword>
<dbReference type="Proteomes" id="UP001500507">
    <property type="component" value="Unassembled WGS sequence"/>
</dbReference>
<feature type="compositionally biased region" description="Gly residues" evidence="2">
    <location>
        <begin position="934"/>
        <end position="944"/>
    </location>
</feature>